<dbReference type="PANTHER" id="PTHR47926">
    <property type="entry name" value="PENTATRICOPEPTIDE REPEAT-CONTAINING PROTEIN"/>
    <property type="match status" value="1"/>
</dbReference>
<dbReference type="Gene3D" id="1.25.40.10">
    <property type="entry name" value="Tetratricopeptide repeat domain"/>
    <property type="match status" value="3"/>
</dbReference>
<evidence type="ECO:0000256" key="1">
    <source>
        <dbReference type="ARBA" id="ARBA00022737"/>
    </source>
</evidence>
<dbReference type="AlphaFoldDB" id="A0A8T2ZYM2"/>
<evidence type="ECO:0000313" key="2">
    <source>
        <dbReference type="EMBL" id="KAH8522418.1"/>
    </source>
</evidence>
<accession>A0A8T2ZYM2</accession>
<reference evidence="2" key="1">
    <citation type="journal article" date="2021" name="J. Hered.">
        <title>Genome Assembly of Salicaceae Populus deltoides (Eastern Cottonwood) I-69 Based on Nanopore Sequencing and Hi-C Technologies.</title>
        <authorList>
            <person name="Bai S."/>
            <person name="Wu H."/>
            <person name="Zhang J."/>
            <person name="Pan Z."/>
            <person name="Zhao W."/>
            <person name="Li Z."/>
            <person name="Tong C."/>
        </authorList>
    </citation>
    <scope>NUCLEOTIDE SEQUENCE</scope>
    <source>
        <tissue evidence="2">Leaf</tissue>
    </source>
</reference>
<dbReference type="Proteomes" id="UP000807159">
    <property type="component" value="Chromosome 1"/>
</dbReference>
<comment type="caution">
    <text evidence="2">The sequence shown here is derived from an EMBL/GenBank/DDBJ whole genome shotgun (WGS) entry which is preliminary data.</text>
</comment>
<gene>
    <name evidence="2" type="ORF">H0E87_003158</name>
</gene>
<sequence>MITVLRSKHYNFQFQISVKPTLTNTVLYFKAVSNRATTPPENLSTADAAMLFDEMPERYTVSFVTLIQSYNQRFRSYDAIWLFSRFHGEGHELNPFVFSTVLKLLVISGCTESGFSVHACVCKLAPLWMIIVGFKPSNFIFAIMLKACVALEVFDVGKAYAQSEHSEETIALFCKMRQGLVLPNQITLASLLQAFASLVDLQFGKQIHYHIVKADNGKKALSLFKDMLECQVQGSEVTYSSVLHACSGIAAMEPDRQSHSLLVKTIYDKNAVVGNALIDMYAKFGSIRDARLVFNMLRECDQVSWSAMIAGYSVHGLCREALNAGNRV</sequence>
<keyword evidence="3" id="KW-1185">Reference proteome</keyword>
<dbReference type="InterPro" id="IPR011990">
    <property type="entry name" value="TPR-like_helical_dom_sf"/>
</dbReference>
<dbReference type="InterPro" id="IPR002885">
    <property type="entry name" value="PPR_rpt"/>
</dbReference>
<dbReference type="PANTHER" id="PTHR47926:SF520">
    <property type="entry name" value="DYW DOMAIN-CONTAINING PROTEIN"/>
    <property type="match status" value="1"/>
</dbReference>
<proteinExistence type="predicted"/>
<protein>
    <recommendedName>
        <fullName evidence="4">Pentatricopeptide repeat-containing protein</fullName>
    </recommendedName>
</protein>
<dbReference type="EMBL" id="JACEGQ020000001">
    <property type="protein sequence ID" value="KAH8522418.1"/>
    <property type="molecule type" value="Genomic_DNA"/>
</dbReference>
<name>A0A8T2ZYM2_POPDE</name>
<dbReference type="GO" id="GO:0009451">
    <property type="term" value="P:RNA modification"/>
    <property type="evidence" value="ECO:0007669"/>
    <property type="project" value="InterPro"/>
</dbReference>
<dbReference type="InterPro" id="IPR046960">
    <property type="entry name" value="PPR_At4g14850-like_plant"/>
</dbReference>
<dbReference type="Pfam" id="PF01535">
    <property type="entry name" value="PPR"/>
    <property type="match status" value="3"/>
</dbReference>
<evidence type="ECO:0000313" key="3">
    <source>
        <dbReference type="Proteomes" id="UP000807159"/>
    </source>
</evidence>
<dbReference type="GO" id="GO:0003723">
    <property type="term" value="F:RNA binding"/>
    <property type="evidence" value="ECO:0007669"/>
    <property type="project" value="InterPro"/>
</dbReference>
<evidence type="ECO:0008006" key="4">
    <source>
        <dbReference type="Google" id="ProtNLM"/>
    </source>
</evidence>
<keyword evidence="1" id="KW-0677">Repeat</keyword>
<organism evidence="2 3">
    <name type="scientific">Populus deltoides</name>
    <name type="common">Eastern poplar</name>
    <name type="synonym">Eastern cottonwood</name>
    <dbReference type="NCBI Taxonomy" id="3696"/>
    <lineage>
        <taxon>Eukaryota</taxon>
        <taxon>Viridiplantae</taxon>
        <taxon>Streptophyta</taxon>
        <taxon>Embryophyta</taxon>
        <taxon>Tracheophyta</taxon>
        <taxon>Spermatophyta</taxon>
        <taxon>Magnoliopsida</taxon>
        <taxon>eudicotyledons</taxon>
        <taxon>Gunneridae</taxon>
        <taxon>Pentapetalae</taxon>
        <taxon>rosids</taxon>
        <taxon>fabids</taxon>
        <taxon>Malpighiales</taxon>
        <taxon>Salicaceae</taxon>
        <taxon>Saliceae</taxon>
        <taxon>Populus</taxon>
    </lineage>
</organism>